<dbReference type="InterPro" id="IPR006439">
    <property type="entry name" value="HAD-SF_hydro_IA"/>
</dbReference>
<comment type="similarity">
    <text evidence="4 10">Belongs to the HAD-like hydrolase superfamily. CbbY/CbbZ/Gph/YieH family.</text>
</comment>
<keyword evidence="8 10" id="KW-0460">Magnesium</keyword>
<evidence type="ECO:0000256" key="10">
    <source>
        <dbReference type="HAMAP-Rule" id="MF_00495"/>
    </source>
</evidence>
<evidence type="ECO:0000256" key="6">
    <source>
        <dbReference type="ARBA" id="ARBA00022723"/>
    </source>
</evidence>
<dbReference type="HAMAP" id="MF_00495">
    <property type="entry name" value="GPH_hydrolase_bact"/>
    <property type="match status" value="1"/>
</dbReference>
<feature type="active site" description="Nucleophile" evidence="10">
    <location>
        <position position="8"/>
    </location>
</feature>
<dbReference type="KEGG" id="fiy:BN1229_v1_0151"/>
<keyword evidence="6 10" id="KW-0479">Metal-binding</keyword>
<dbReference type="GO" id="GO:0008967">
    <property type="term" value="F:phosphoglycolate phosphatase activity"/>
    <property type="evidence" value="ECO:0007669"/>
    <property type="project" value="UniProtKB-UniRule"/>
</dbReference>
<dbReference type="InterPro" id="IPR036412">
    <property type="entry name" value="HAD-like_sf"/>
</dbReference>
<dbReference type="EMBL" id="LN829119">
    <property type="protein sequence ID" value="CPR14972.1"/>
    <property type="molecule type" value="Genomic_DNA"/>
</dbReference>
<dbReference type="SFLD" id="SFLDS00003">
    <property type="entry name" value="Haloacid_Dehalogenase"/>
    <property type="match status" value="1"/>
</dbReference>
<dbReference type="SUPFAM" id="SSF56784">
    <property type="entry name" value="HAD-like"/>
    <property type="match status" value="1"/>
</dbReference>
<dbReference type="UniPathway" id="UPA00865">
    <property type="reaction ID" value="UER00834"/>
</dbReference>
<dbReference type="PRINTS" id="PR00413">
    <property type="entry name" value="HADHALOGNASE"/>
</dbReference>
<dbReference type="Pfam" id="PF13419">
    <property type="entry name" value="HAD_2"/>
    <property type="match status" value="1"/>
</dbReference>
<dbReference type="InterPro" id="IPR037512">
    <property type="entry name" value="PGPase_prok"/>
</dbReference>
<evidence type="ECO:0000256" key="5">
    <source>
        <dbReference type="ARBA" id="ARBA00013078"/>
    </source>
</evidence>
<evidence type="ECO:0000256" key="7">
    <source>
        <dbReference type="ARBA" id="ARBA00022801"/>
    </source>
</evidence>
<dbReference type="RefSeq" id="WP_046475471.1">
    <property type="nucleotide sequence ID" value="NZ_LN829118.1"/>
</dbReference>
<name>A0A0D6JAH0_9HYPH</name>
<comment type="pathway">
    <text evidence="3 10">Organic acid metabolism; glycolate biosynthesis; glycolate from 2-phosphoglycolate: step 1/1.</text>
</comment>
<dbReference type="Proteomes" id="UP000033187">
    <property type="component" value="Chromosome 1"/>
</dbReference>
<evidence type="ECO:0000256" key="9">
    <source>
        <dbReference type="ARBA" id="ARBA00023277"/>
    </source>
</evidence>
<gene>
    <name evidence="11" type="primary">cbbZ</name>
    <name evidence="11" type="ORF">YBN1229_v1_0151</name>
</gene>
<dbReference type="GO" id="GO:0005975">
    <property type="term" value="P:carbohydrate metabolic process"/>
    <property type="evidence" value="ECO:0007669"/>
    <property type="project" value="InterPro"/>
</dbReference>
<dbReference type="Gene3D" id="1.10.150.240">
    <property type="entry name" value="Putative phosphatase, domain 2"/>
    <property type="match status" value="1"/>
</dbReference>
<dbReference type="GO" id="GO:0005829">
    <property type="term" value="C:cytosol"/>
    <property type="evidence" value="ECO:0007669"/>
    <property type="project" value="TreeGrafter"/>
</dbReference>
<evidence type="ECO:0000256" key="1">
    <source>
        <dbReference type="ARBA" id="ARBA00000830"/>
    </source>
</evidence>
<evidence type="ECO:0000256" key="8">
    <source>
        <dbReference type="ARBA" id="ARBA00022842"/>
    </source>
</evidence>
<dbReference type="SFLD" id="SFLDG01129">
    <property type="entry name" value="C1.5:_HAD__Beta-PGM__Phosphata"/>
    <property type="match status" value="1"/>
</dbReference>
<dbReference type="InterPro" id="IPR023198">
    <property type="entry name" value="PGP-like_dom2"/>
</dbReference>
<dbReference type="GO" id="GO:0046872">
    <property type="term" value="F:metal ion binding"/>
    <property type="evidence" value="ECO:0007669"/>
    <property type="project" value="UniProtKB-KW"/>
</dbReference>
<feature type="binding site" evidence="10">
    <location>
        <position position="170"/>
    </location>
    <ligand>
        <name>Mg(2+)</name>
        <dbReference type="ChEBI" id="CHEBI:18420"/>
    </ligand>
</feature>
<dbReference type="SFLD" id="SFLDG01135">
    <property type="entry name" value="C1.5.6:_HAD__Beta-PGM__Phospha"/>
    <property type="match status" value="1"/>
</dbReference>
<dbReference type="KEGG" id="fil:BN1229_v1_0147"/>
<feature type="binding site" evidence="10">
    <location>
        <position position="10"/>
    </location>
    <ligand>
        <name>Mg(2+)</name>
        <dbReference type="ChEBI" id="CHEBI:18420"/>
    </ligand>
</feature>
<accession>A0A0D6JAH0</accession>
<comment type="function">
    <text evidence="10">Specifically catalyzes the dephosphorylation of 2-phosphoglycolate. Is involved in the dissimilation of the intracellular 2-phosphoglycolate formed during the DNA repair of 3'-phosphoglycolate ends, a major class of DNA lesions induced by oxidative stress.</text>
</comment>
<evidence type="ECO:0000313" key="12">
    <source>
        <dbReference type="Proteomes" id="UP000033187"/>
    </source>
</evidence>
<dbReference type="AlphaFoldDB" id="A0A0D6JAH0"/>
<dbReference type="NCBIfam" id="TIGR01662">
    <property type="entry name" value="HAD-SF-IIIA"/>
    <property type="match status" value="1"/>
</dbReference>
<dbReference type="InterPro" id="IPR050155">
    <property type="entry name" value="HAD-like_hydrolase_sf"/>
</dbReference>
<dbReference type="NCBIfam" id="TIGR01449">
    <property type="entry name" value="PGP_bact"/>
    <property type="match status" value="1"/>
</dbReference>
<organism evidence="11 12">
    <name type="scientific">Candidatus Filomicrobium marinum</name>
    <dbReference type="NCBI Taxonomy" id="1608628"/>
    <lineage>
        <taxon>Bacteria</taxon>
        <taxon>Pseudomonadati</taxon>
        <taxon>Pseudomonadota</taxon>
        <taxon>Alphaproteobacteria</taxon>
        <taxon>Hyphomicrobiales</taxon>
        <taxon>Hyphomicrobiaceae</taxon>
        <taxon>Filomicrobium</taxon>
    </lineage>
</organism>
<evidence type="ECO:0000256" key="2">
    <source>
        <dbReference type="ARBA" id="ARBA00001946"/>
    </source>
</evidence>
<evidence type="ECO:0000313" key="11">
    <source>
        <dbReference type="EMBL" id="CPR14972.1"/>
    </source>
</evidence>
<evidence type="ECO:0000256" key="4">
    <source>
        <dbReference type="ARBA" id="ARBA00006171"/>
    </source>
</evidence>
<comment type="catalytic activity">
    <reaction evidence="1 10">
        <text>2-phosphoglycolate + H2O = glycolate + phosphate</text>
        <dbReference type="Rhea" id="RHEA:14369"/>
        <dbReference type="ChEBI" id="CHEBI:15377"/>
        <dbReference type="ChEBI" id="CHEBI:29805"/>
        <dbReference type="ChEBI" id="CHEBI:43474"/>
        <dbReference type="ChEBI" id="CHEBI:58033"/>
        <dbReference type="EC" id="3.1.3.18"/>
    </reaction>
</comment>
<dbReference type="PANTHER" id="PTHR43434:SF1">
    <property type="entry name" value="PHOSPHOGLYCOLATE PHOSPHATASE"/>
    <property type="match status" value="1"/>
</dbReference>
<evidence type="ECO:0000256" key="3">
    <source>
        <dbReference type="ARBA" id="ARBA00004818"/>
    </source>
</evidence>
<dbReference type="InterPro" id="IPR006549">
    <property type="entry name" value="HAD-SF_hydro_IIIA"/>
</dbReference>
<dbReference type="EC" id="3.1.3.18" evidence="5 10"/>
<dbReference type="GO" id="GO:0006281">
    <property type="term" value="P:DNA repair"/>
    <property type="evidence" value="ECO:0007669"/>
    <property type="project" value="TreeGrafter"/>
</dbReference>
<keyword evidence="12" id="KW-1185">Reference proteome</keyword>
<dbReference type="NCBIfam" id="TIGR01509">
    <property type="entry name" value="HAD-SF-IA-v3"/>
    <property type="match status" value="1"/>
</dbReference>
<comment type="cofactor">
    <cofactor evidence="2 10">
        <name>Mg(2+)</name>
        <dbReference type="ChEBI" id="CHEBI:18420"/>
    </cofactor>
</comment>
<dbReference type="Gene3D" id="3.40.50.1000">
    <property type="entry name" value="HAD superfamily/HAD-like"/>
    <property type="match status" value="1"/>
</dbReference>
<dbReference type="InterPro" id="IPR023214">
    <property type="entry name" value="HAD_sf"/>
</dbReference>
<dbReference type="PANTHER" id="PTHR43434">
    <property type="entry name" value="PHOSPHOGLYCOLATE PHOSPHATASE"/>
    <property type="match status" value="1"/>
</dbReference>
<keyword evidence="9 10" id="KW-0119">Carbohydrate metabolism</keyword>
<dbReference type="OrthoDB" id="9793014at2"/>
<sequence>MVRAVVFDLDGTLIDSALDIHAAANRVLREQGLTELDLPTLKSFVGEGVRVLMQRCLDHAHASTSPEDIQQAVAHFLEIYAEDPAKHTVIYPGVQDLLAKLQSRGDRLGICTNKPEAITRTVLKDLGLTSTFRVVVGGDTLPTRKPDPSGLLATIAQLGSKPDETIYVGDSEVDAATAQAAGVKFVLFTKGYRKSPVASIPHWRAHDTFAEIESALITNDATANG</sequence>
<protein>
    <recommendedName>
        <fullName evidence="5 10">Phosphoglycolate phosphatase</fullName>
        <shortName evidence="10">PGP</shortName>
        <shortName evidence="10">PGPase</shortName>
        <ecNumber evidence="5 10">3.1.3.18</ecNumber>
    </recommendedName>
</protein>
<dbReference type="InterPro" id="IPR041492">
    <property type="entry name" value="HAD_2"/>
</dbReference>
<dbReference type="GO" id="GO:0046295">
    <property type="term" value="P:glycolate biosynthetic process"/>
    <property type="evidence" value="ECO:0007669"/>
    <property type="project" value="UniProtKB-UniRule"/>
</dbReference>
<reference evidence="12" key="1">
    <citation type="submission" date="2015-02" db="EMBL/GenBank/DDBJ databases">
        <authorList>
            <person name="Chooi Y.-H."/>
        </authorList>
    </citation>
    <scope>NUCLEOTIDE SEQUENCE [LARGE SCALE GENOMIC DNA]</scope>
    <source>
        <strain evidence="12">strain Y</strain>
    </source>
</reference>
<dbReference type="NCBIfam" id="TIGR01549">
    <property type="entry name" value="HAD-SF-IA-v1"/>
    <property type="match status" value="1"/>
</dbReference>
<proteinExistence type="inferred from homology"/>
<feature type="binding site" evidence="10">
    <location>
        <position position="8"/>
    </location>
    <ligand>
        <name>Mg(2+)</name>
        <dbReference type="ChEBI" id="CHEBI:18420"/>
    </ligand>
</feature>
<keyword evidence="7 10" id="KW-0378">Hydrolase</keyword>